<keyword evidence="6" id="KW-0804">Transcription</keyword>
<evidence type="ECO:0000256" key="7">
    <source>
        <dbReference type="ARBA" id="ARBA00024739"/>
    </source>
</evidence>
<evidence type="ECO:0000313" key="12">
    <source>
        <dbReference type="Proteomes" id="UP000291822"/>
    </source>
</evidence>
<feature type="compositionally biased region" description="Low complexity" evidence="9">
    <location>
        <begin position="27"/>
        <end position="41"/>
    </location>
</feature>
<reference evidence="11 12" key="1">
    <citation type="submission" date="2019-02" db="EMBL/GenBank/DDBJ databases">
        <title>Dyella amyloliquefaciens sp. nov., isolated from forest soil.</title>
        <authorList>
            <person name="Gao Z.-H."/>
            <person name="Qiu L.-H."/>
        </authorList>
    </citation>
    <scope>NUCLEOTIDE SEQUENCE [LARGE SCALE GENOMIC DNA]</scope>
    <source>
        <strain evidence="11 12">KACC 12747</strain>
    </source>
</reference>
<dbReference type="NCBIfam" id="TIGR03824">
    <property type="entry name" value="FlgM_jcvi"/>
    <property type="match status" value="1"/>
</dbReference>
<evidence type="ECO:0000256" key="5">
    <source>
        <dbReference type="ARBA" id="ARBA00023015"/>
    </source>
</evidence>
<evidence type="ECO:0000256" key="1">
    <source>
        <dbReference type="ARBA" id="ARBA00005322"/>
    </source>
</evidence>
<dbReference type="Pfam" id="PF04316">
    <property type="entry name" value="FlgM"/>
    <property type="match status" value="1"/>
</dbReference>
<dbReference type="RefSeq" id="WP_131411608.1">
    <property type="nucleotide sequence ID" value="NZ_SJTG01000005.1"/>
</dbReference>
<dbReference type="AlphaFoldDB" id="A0A4R0YPV1"/>
<dbReference type="Proteomes" id="UP000291822">
    <property type="component" value="Unassembled WGS sequence"/>
</dbReference>
<keyword evidence="3" id="KW-0678">Repressor</keyword>
<feature type="region of interest" description="Disordered" evidence="9">
    <location>
        <begin position="1"/>
        <end position="48"/>
    </location>
</feature>
<comment type="similarity">
    <text evidence="1">Belongs to the FlgM family.</text>
</comment>
<gene>
    <name evidence="11" type="primary">flgM</name>
    <name evidence="11" type="ORF">EZM97_29715</name>
</gene>
<dbReference type="GO" id="GO:0045892">
    <property type="term" value="P:negative regulation of DNA-templated transcription"/>
    <property type="evidence" value="ECO:0007669"/>
    <property type="project" value="InterPro"/>
</dbReference>
<feature type="domain" description="Anti-sigma-28 factor FlgM C-terminal" evidence="10">
    <location>
        <begin position="44"/>
        <end position="96"/>
    </location>
</feature>
<proteinExistence type="inferred from homology"/>
<sequence>MNTTISNNGMPKLPQAPSGQGASTQNAAGSGASEAGSASAGADDRVQLTDSARALQEASRTNAGATVDTRKVDQIRQALANGSYRIDPSRIADRMMSLEKQINGKS</sequence>
<evidence type="ECO:0000256" key="8">
    <source>
        <dbReference type="ARBA" id="ARBA00030117"/>
    </source>
</evidence>
<name>A0A4R0YPV1_9GAMM</name>
<keyword evidence="12" id="KW-1185">Reference proteome</keyword>
<feature type="compositionally biased region" description="Polar residues" evidence="9">
    <location>
        <begin position="17"/>
        <end position="26"/>
    </location>
</feature>
<evidence type="ECO:0000313" key="11">
    <source>
        <dbReference type="EMBL" id="TCI06811.1"/>
    </source>
</evidence>
<dbReference type="InterPro" id="IPR031316">
    <property type="entry name" value="FlgM_C"/>
</dbReference>
<keyword evidence="11" id="KW-0969">Cilium</keyword>
<dbReference type="InterPro" id="IPR007412">
    <property type="entry name" value="FlgM"/>
</dbReference>
<dbReference type="SUPFAM" id="SSF101498">
    <property type="entry name" value="Anti-sigma factor FlgM"/>
    <property type="match status" value="1"/>
</dbReference>
<organism evidence="11 12">
    <name type="scientific">Dyella soli</name>
    <dbReference type="NCBI Taxonomy" id="522319"/>
    <lineage>
        <taxon>Bacteria</taxon>
        <taxon>Pseudomonadati</taxon>
        <taxon>Pseudomonadota</taxon>
        <taxon>Gammaproteobacteria</taxon>
        <taxon>Lysobacterales</taxon>
        <taxon>Rhodanobacteraceae</taxon>
        <taxon>Dyella</taxon>
    </lineage>
</organism>
<accession>A0A4R0YPV1</accession>
<evidence type="ECO:0000256" key="4">
    <source>
        <dbReference type="ARBA" id="ARBA00022795"/>
    </source>
</evidence>
<dbReference type="GO" id="GO:0044781">
    <property type="term" value="P:bacterial-type flagellum organization"/>
    <property type="evidence" value="ECO:0007669"/>
    <property type="project" value="UniProtKB-KW"/>
</dbReference>
<dbReference type="InterPro" id="IPR035890">
    <property type="entry name" value="Anti-sigma-28_factor_FlgM_sf"/>
</dbReference>
<evidence type="ECO:0000259" key="10">
    <source>
        <dbReference type="Pfam" id="PF04316"/>
    </source>
</evidence>
<keyword evidence="11" id="KW-0966">Cell projection</keyword>
<comment type="function">
    <text evidence="7">Responsible for the coupling of flagellin expression to flagellar assembly by preventing expression of the flagellin genes when a component of the middle class of proteins is defective. It negatively regulates flagellar genes by inhibiting the activity of FliA by directly binding to FliA.</text>
</comment>
<keyword evidence="11" id="KW-0282">Flagellum</keyword>
<keyword evidence="5" id="KW-0805">Transcription regulation</keyword>
<evidence type="ECO:0000256" key="6">
    <source>
        <dbReference type="ARBA" id="ARBA00023163"/>
    </source>
</evidence>
<protein>
    <recommendedName>
        <fullName evidence="2">Negative regulator of flagellin synthesis</fullName>
    </recommendedName>
    <alternativeName>
        <fullName evidence="8">Anti-sigma-28 factor</fullName>
    </alternativeName>
</protein>
<dbReference type="EMBL" id="SJTG01000005">
    <property type="protein sequence ID" value="TCI06811.1"/>
    <property type="molecule type" value="Genomic_DNA"/>
</dbReference>
<comment type="caution">
    <text evidence="11">The sequence shown here is derived from an EMBL/GenBank/DDBJ whole genome shotgun (WGS) entry which is preliminary data.</text>
</comment>
<evidence type="ECO:0000256" key="3">
    <source>
        <dbReference type="ARBA" id="ARBA00022491"/>
    </source>
</evidence>
<evidence type="ECO:0000256" key="2">
    <source>
        <dbReference type="ARBA" id="ARBA00017823"/>
    </source>
</evidence>
<evidence type="ECO:0000256" key="9">
    <source>
        <dbReference type="SAM" id="MobiDB-lite"/>
    </source>
</evidence>
<keyword evidence="4" id="KW-1005">Bacterial flagellum biogenesis</keyword>